<dbReference type="InterPro" id="IPR011035">
    <property type="entry name" value="Ribosomal_bL25/Gln-tRNA_synth"/>
</dbReference>
<keyword evidence="4 5" id="KW-0687">Ribonucleoprotein</keyword>
<evidence type="ECO:0000256" key="2">
    <source>
        <dbReference type="ARBA" id="ARBA00022884"/>
    </source>
</evidence>
<sequence length="223" mass="24748">MAIFKVEAEIRSDVGKGASRRLRHAGLVPVVLYGGDKEPRNLTLQHHKVLHLVEDEAFFSSIIEFSADGGKKQKVVLKDVQRHPAKQLIMHMDFMRVNDKNEIVMNVPLHFEGGENSPAGKSSRVMIDYQMNEVEITCFPKDLPEFISVDVSEFDAGDNLHLSDLKLPKGVTLVAFTHGDNDAYDAVVVSTSVVGQVETEEDEVEEVSVEVEATKQSKDDSAE</sequence>
<keyword evidence="10" id="KW-1185">Reference proteome</keyword>
<dbReference type="EMBL" id="SNZB01000001">
    <property type="protein sequence ID" value="TDR23206.1"/>
    <property type="molecule type" value="Genomic_DNA"/>
</dbReference>
<dbReference type="PANTHER" id="PTHR33284:SF1">
    <property type="entry name" value="RIBOSOMAL PROTEIN L25_GLN-TRNA SYNTHETASE, ANTI-CODON-BINDING DOMAIN-CONTAINING PROTEIN"/>
    <property type="match status" value="1"/>
</dbReference>
<dbReference type="InterPro" id="IPR020056">
    <property type="entry name" value="Rbsml_bL25/Gln-tRNA_synth_N"/>
</dbReference>
<dbReference type="NCBIfam" id="NF004612">
    <property type="entry name" value="PRK05943.1"/>
    <property type="match status" value="1"/>
</dbReference>
<dbReference type="HAMAP" id="MF_01336">
    <property type="entry name" value="Ribosomal_bL25"/>
    <property type="match status" value="1"/>
</dbReference>
<keyword evidence="2 5" id="KW-0694">RNA-binding</keyword>
<protein>
    <recommendedName>
        <fullName evidence="5">Large ribosomal subunit protein bL25</fullName>
    </recommendedName>
    <alternativeName>
        <fullName evidence="5">General stress protein CTC</fullName>
    </alternativeName>
</protein>
<dbReference type="GO" id="GO:0022625">
    <property type="term" value="C:cytosolic large ribosomal subunit"/>
    <property type="evidence" value="ECO:0007669"/>
    <property type="project" value="TreeGrafter"/>
</dbReference>
<comment type="similarity">
    <text evidence="5">Belongs to the bacterial ribosomal protein bL25 family. CTC subfamily.</text>
</comment>
<dbReference type="HAMAP" id="MF_01334">
    <property type="entry name" value="Ribosomal_bL25_CTC"/>
    <property type="match status" value="1"/>
</dbReference>
<feature type="compositionally biased region" description="Acidic residues" evidence="6">
    <location>
        <begin position="198"/>
        <end position="209"/>
    </location>
</feature>
<feature type="compositionally biased region" description="Basic and acidic residues" evidence="6">
    <location>
        <begin position="212"/>
        <end position="223"/>
    </location>
</feature>
<dbReference type="InterPro" id="IPR020055">
    <property type="entry name" value="Ribosomal_bL25_short"/>
</dbReference>
<feature type="region of interest" description="Disordered" evidence="6">
    <location>
        <begin position="198"/>
        <end position="223"/>
    </location>
</feature>
<dbReference type="NCBIfam" id="NF004130">
    <property type="entry name" value="PRK05618.1-5"/>
    <property type="match status" value="1"/>
</dbReference>
<dbReference type="Gene3D" id="2.40.240.10">
    <property type="entry name" value="Ribosomal Protein L25, Chain P"/>
    <property type="match status" value="1"/>
</dbReference>
<name>A0A4R6XTV0_9GAMM</name>
<dbReference type="InterPro" id="IPR001021">
    <property type="entry name" value="Ribosomal_bL25_long"/>
</dbReference>
<keyword evidence="1 5" id="KW-0699">rRNA-binding</keyword>
<dbReference type="Proteomes" id="UP000295724">
    <property type="component" value="Unassembled WGS sequence"/>
</dbReference>
<dbReference type="Pfam" id="PF01386">
    <property type="entry name" value="Ribosomal_L25p"/>
    <property type="match status" value="1"/>
</dbReference>
<evidence type="ECO:0000256" key="4">
    <source>
        <dbReference type="ARBA" id="ARBA00023274"/>
    </source>
</evidence>
<dbReference type="CDD" id="cd00495">
    <property type="entry name" value="Ribosomal_L25_TL5_CTC"/>
    <property type="match status" value="1"/>
</dbReference>
<dbReference type="RefSeq" id="WP_099018139.1">
    <property type="nucleotide sequence ID" value="NZ_NIHB01000001.1"/>
</dbReference>
<evidence type="ECO:0000313" key="9">
    <source>
        <dbReference type="EMBL" id="TDR23206.1"/>
    </source>
</evidence>
<dbReference type="OrthoDB" id="9806411at2"/>
<evidence type="ECO:0000259" key="7">
    <source>
        <dbReference type="Pfam" id="PF01386"/>
    </source>
</evidence>
<comment type="caution">
    <text evidence="9">The sequence shown here is derived from an EMBL/GenBank/DDBJ whole genome shotgun (WGS) entry which is preliminary data.</text>
</comment>
<organism evidence="9 10">
    <name type="scientific">Marinicella litoralis</name>
    <dbReference type="NCBI Taxonomy" id="644220"/>
    <lineage>
        <taxon>Bacteria</taxon>
        <taxon>Pseudomonadati</taxon>
        <taxon>Pseudomonadota</taxon>
        <taxon>Gammaproteobacteria</taxon>
        <taxon>Lysobacterales</taxon>
        <taxon>Marinicellaceae</taxon>
        <taxon>Marinicella</taxon>
    </lineage>
</organism>
<dbReference type="Gene3D" id="2.170.120.20">
    <property type="entry name" value="Ribosomal protein L25, beta domain"/>
    <property type="match status" value="1"/>
</dbReference>
<evidence type="ECO:0000256" key="1">
    <source>
        <dbReference type="ARBA" id="ARBA00022730"/>
    </source>
</evidence>
<feature type="domain" description="Large ribosomal subunit protein bL25 L25" evidence="7">
    <location>
        <begin position="7"/>
        <end position="94"/>
    </location>
</feature>
<reference evidence="9 10" key="1">
    <citation type="submission" date="2019-03" db="EMBL/GenBank/DDBJ databases">
        <title>Genomic Encyclopedia of Type Strains, Phase IV (KMG-IV): sequencing the most valuable type-strain genomes for metagenomic binning, comparative biology and taxonomic classification.</title>
        <authorList>
            <person name="Goeker M."/>
        </authorList>
    </citation>
    <scope>NUCLEOTIDE SEQUENCE [LARGE SCALE GENOMIC DNA]</scope>
    <source>
        <strain evidence="9 10">DSM 25488</strain>
    </source>
</reference>
<dbReference type="GO" id="GO:0008097">
    <property type="term" value="F:5S rRNA binding"/>
    <property type="evidence" value="ECO:0007669"/>
    <property type="project" value="InterPro"/>
</dbReference>
<dbReference type="AlphaFoldDB" id="A0A4R6XTV0"/>
<dbReference type="GO" id="GO:0006412">
    <property type="term" value="P:translation"/>
    <property type="evidence" value="ECO:0007669"/>
    <property type="project" value="UniProtKB-UniRule"/>
</dbReference>
<dbReference type="InterPro" id="IPR029751">
    <property type="entry name" value="Ribosomal_L25_dom"/>
</dbReference>
<dbReference type="InterPro" id="IPR020057">
    <property type="entry name" value="Ribosomal_bL25_b-dom"/>
</dbReference>
<evidence type="ECO:0000256" key="3">
    <source>
        <dbReference type="ARBA" id="ARBA00022980"/>
    </source>
</evidence>
<feature type="domain" description="Large ribosomal subunit protein bL25 beta" evidence="8">
    <location>
        <begin position="103"/>
        <end position="190"/>
    </location>
</feature>
<evidence type="ECO:0000259" key="8">
    <source>
        <dbReference type="Pfam" id="PF14693"/>
    </source>
</evidence>
<proteinExistence type="inferred from homology"/>
<accession>A0A4R6XTV0</accession>
<comment type="function">
    <text evidence="5">This is one of the proteins that binds to the 5S RNA in the ribosome where it forms part of the central protuberance.</text>
</comment>
<dbReference type="PANTHER" id="PTHR33284">
    <property type="entry name" value="RIBOSOMAL PROTEIN L25/GLN-TRNA SYNTHETASE, ANTI-CODON-BINDING DOMAIN-CONTAINING PROTEIN"/>
    <property type="match status" value="1"/>
</dbReference>
<dbReference type="InterPro" id="IPR037121">
    <property type="entry name" value="Ribosomal_bL25_C"/>
</dbReference>
<comment type="subunit">
    <text evidence="5">Part of the 50S ribosomal subunit; part of the 5S rRNA/L5/L18/L25 subcomplex. Contacts the 5S rRNA. Binds to the 5S rRNA independently of L5 and L18.</text>
</comment>
<evidence type="ECO:0000313" key="10">
    <source>
        <dbReference type="Proteomes" id="UP000295724"/>
    </source>
</evidence>
<dbReference type="InterPro" id="IPR020930">
    <property type="entry name" value="Ribosomal_uL5_bac-type"/>
</dbReference>
<dbReference type="SUPFAM" id="SSF50715">
    <property type="entry name" value="Ribosomal protein L25-like"/>
    <property type="match status" value="1"/>
</dbReference>
<evidence type="ECO:0000256" key="5">
    <source>
        <dbReference type="HAMAP-Rule" id="MF_01334"/>
    </source>
</evidence>
<keyword evidence="3 5" id="KW-0689">Ribosomal protein</keyword>
<dbReference type="Pfam" id="PF14693">
    <property type="entry name" value="Ribosomal_TL5_C"/>
    <property type="match status" value="1"/>
</dbReference>
<dbReference type="NCBIfam" id="TIGR00731">
    <property type="entry name" value="bL25_bact_ctc"/>
    <property type="match status" value="1"/>
</dbReference>
<gene>
    <name evidence="5" type="primary">rplY</name>
    <name evidence="5" type="synonym">ctc</name>
    <name evidence="9" type="ORF">C8D91_0065</name>
</gene>
<evidence type="ECO:0000256" key="6">
    <source>
        <dbReference type="SAM" id="MobiDB-lite"/>
    </source>
</evidence>
<dbReference type="GO" id="GO:0003735">
    <property type="term" value="F:structural constituent of ribosome"/>
    <property type="evidence" value="ECO:0007669"/>
    <property type="project" value="InterPro"/>
</dbReference>